<evidence type="ECO:0000313" key="1">
    <source>
        <dbReference type="EMBL" id="CCX09987.1"/>
    </source>
</evidence>
<protein>
    <submittedName>
        <fullName evidence="1">Uncharacterized protein</fullName>
    </submittedName>
</protein>
<keyword evidence="2" id="KW-1185">Reference proteome</keyword>
<dbReference type="Proteomes" id="UP000018144">
    <property type="component" value="Unassembled WGS sequence"/>
</dbReference>
<dbReference type="EMBL" id="HF935502">
    <property type="protein sequence ID" value="CCX09987.1"/>
    <property type="molecule type" value="Genomic_DNA"/>
</dbReference>
<sequence>MRTIGGFDLLLRSDDETLKPRRETRTHPVTVNLDVEPLRGISQLRSVQLSNSTKRSGWLIQISYSPPRYSRESFPPSTATNSVYL</sequence>
<proteinExistence type="predicted"/>
<reference evidence="1 2" key="1">
    <citation type="journal article" date="2013" name="PLoS Genet.">
        <title>The genome and development-dependent transcriptomes of Pyronema confluens: a window into fungal evolution.</title>
        <authorList>
            <person name="Traeger S."/>
            <person name="Altegoer F."/>
            <person name="Freitag M."/>
            <person name="Gabaldon T."/>
            <person name="Kempken F."/>
            <person name="Kumar A."/>
            <person name="Marcet-Houben M."/>
            <person name="Poggeler S."/>
            <person name="Stajich J.E."/>
            <person name="Nowrousian M."/>
        </authorList>
    </citation>
    <scope>NUCLEOTIDE SEQUENCE [LARGE SCALE GENOMIC DNA]</scope>
    <source>
        <strain evidence="2">CBS 100304</strain>
        <tissue evidence="1">Vegetative mycelium</tissue>
    </source>
</reference>
<name>U4LEX0_PYROM</name>
<dbReference type="AlphaFoldDB" id="U4LEX0"/>
<organism evidence="1 2">
    <name type="scientific">Pyronema omphalodes (strain CBS 100304)</name>
    <name type="common">Pyronema confluens</name>
    <dbReference type="NCBI Taxonomy" id="1076935"/>
    <lineage>
        <taxon>Eukaryota</taxon>
        <taxon>Fungi</taxon>
        <taxon>Dikarya</taxon>
        <taxon>Ascomycota</taxon>
        <taxon>Pezizomycotina</taxon>
        <taxon>Pezizomycetes</taxon>
        <taxon>Pezizales</taxon>
        <taxon>Pyronemataceae</taxon>
        <taxon>Pyronema</taxon>
    </lineage>
</organism>
<gene>
    <name evidence="1" type="ORF">PCON_09580</name>
</gene>
<evidence type="ECO:0000313" key="2">
    <source>
        <dbReference type="Proteomes" id="UP000018144"/>
    </source>
</evidence>
<accession>U4LEX0</accession>